<comment type="caution">
    <text evidence="11">The sequence shown here is derived from an EMBL/GenBank/DDBJ whole genome shotgun (WGS) entry which is preliminary data.</text>
</comment>
<evidence type="ECO:0000256" key="7">
    <source>
        <dbReference type="SAM" id="MobiDB-lite"/>
    </source>
</evidence>
<dbReference type="Pfam" id="PF00385">
    <property type="entry name" value="Chromo"/>
    <property type="match status" value="1"/>
</dbReference>
<evidence type="ECO:0000259" key="9">
    <source>
        <dbReference type="PROSITE" id="PS51192"/>
    </source>
</evidence>
<feature type="domain" description="Helicase C-terminal" evidence="10">
    <location>
        <begin position="559"/>
        <end position="707"/>
    </location>
</feature>
<feature type="region of interest" description="Disordered" evidence="7">
    <location>
        <begin position="946"/>
        <end position="983"/>
    </location>
</feature>
<organism evidence="11 12">
    <name type="scientific">Diacronema lutheri</name>
    <name type="common">Unicellular marine alga</name>
    <name type="synonym">Monochrysis lutheri</name>
    <dbReference type="NCBI Taxonomy" id="2081491"/>
    <lineage>
        <taxon>Eukaryota</taxon>
        <taxon>Haptista</taxon>
        <taxon>Haptophyta</taxon>
        <taxon>Pavlovophyceae</taxon>
        <taxon>Pavlovales</taxon>
        <taxon>Pavlovaceae</taxon>
        <taxon>Diacronema</taxon>
    </lineage>
</organism>
<evidence type="ECO:0000313" key="12">
    <source>
        <dbReference type="Proteomes" id="UP000751190"/>
    </source>
</evidence>
<dbReference type="Pfam" id="PF00271">
    <property type="entry name" value="Helicase_C"/>
    <property type="match status" value="1"/>
</dbReference>
<dbReference type="Pfam" id="PF00176">
    <property type="entry name" value="SNF2-rel_dom"/>
    <property type="match status" value="1"/>
</dbReference>
<dbReference type="SUPFAM" id="SSF52540">
    <property type="entry name" value="P-loop containing nucleoside triphosphate hydrolases"/>
    <property type="match status" value="2"/>
</dbReference>
<dbReference type="InterPro" id="IPR023780">
    <property type="entry name" value="Chromo_domain"/>
</dbReference>
<evidence type="ECO:0000313" key="11">
    <source>
        <dbReference type="EMBL" id="KAG8458435.1"/>
    </source>
</evidence>
<dbReference type="InterPro" id="IPR027417">
    <property type="entry name" value="P-loop_NTPase"/>
</dbReference>
<dbReference type="Gene3D" id="3.40.50.10810">
    <property type="entry name" value="Tandem AAA-ATPase domain"/>
    <property type="match status" value="1"/>
</dbReference>
<dbReference type="Gene3D" id="3.40.50.300">
    <property type="entry name" value="P-loop containing nucleotide triphosphate hydrolases"/>
    <property type="match status" value="1"/>
</dbReference>
<keyword evidence="3" id="KW-0547">Nucleotide-binding</keyword>
<dbReference type="InterPro" id="IPR014001">
    <property type="entry name" value="Helicase_ATP-bd"/>
</dbReference>
<evidence type="ECO:0000256" key="6">
    <source>
        <dbReference type="ARBA" id="ARBA00023242"/>
    </source>
</evidence>
<evidence type="ECO:0000259" key="8">
    <source>
        <dbReference type="PROSITE" id="PS50013"/>
    </source>
</evidence>
<dbReference type="InterPro" id="IPR000953">
    <property type="entry name" value="Chromo/chromo_shadow_dom"/>
</dbReference>
<dbReference type="PROSITE" id="PS51192">
    <property type="entry name" value="HELICASE_ATP_BIND_1"/>
    <property type="match status" value="1"/>
</dbReference>
<keyword evidence="4" id="KW-0378">Hydrolase</keyword>
<dbReference type="PROSITE" id="PS51194">
    <property type="entry name" value="HELICASE_CTER"/>
    <property type="match status" value="1"/>
</dbReference>
<dbReference type="Gene3D" id="2.40.50.40">
    <property type="match status" value="2"/>
</dbReference>
<dbReference type="PANTHER" id="PTHR45623">
    <property type="entry name" value="CHROMODOMAIN-HELICASE-DNA-BINDING PROTEIN 3-RELATED-RELATED"/>
    <property type="match status" value="1"/>
</dbReference>
<dbReference type="SMART" id="SM00490">
    <property type="entry name" value="HELICc"/>
    <property type="match status" value="1"/>
</dbReference>
<proteinExistence type="predicted"/>
<accession>A0A8J6C5T7</accession>
<dbReference type="EMBL" id="JAGTXO010000051">
    <property type="protein sequence ID" value="KAG8458435.1"/>
    <property type="molecule type" value="Genomic_DNA"/>
</dbReference>
<comment type="subcellular location">
    <subcellularLocation>
        <location evidence="1">Nucleus</location>
    </subcellularLocation>
</comment>
<evidence type="ECO:0000256" key="4">
    <source>
        <dbReference type="ARBA" id="ARBA00022801"/>
    </source>
</evidence>
<keyword evidence="2" id="KW-0677">Repeat</keyword>
<feature type="compositionally biased region" description="Low complexity" evidence="7">
    <location>
        <begin position="952"/>
        <end position="972"/>
    </location>
</feature>
<dbReference type="InterPro" id="IPR001650">
    <property type="entry name" value="Helicase_C-like"/>
</dbReference>
<keyword evidence="6" id="KW-0539">Nucleus</keyword>
<dbReference type="GO" id="GO:0005524">
    <property type="term" value="F:ATP binding"/>
    <property type="evidence" value="ECO:0007669"/>
    <property type="project" value="UniProtKB-KW"/>
</dbReference>
<evidence type="ECO:0000259" key="10">
    <source>
        <dbReference type="PROSITE" id="PS51194"/>
    </source>
</evidence>
<feature type="compositionally biased region" description="Gly residues" evidence="7">
    <location>
        <begin position="1110"/>
        <end position="1125"/>
    </location>
</feature>
<protein>
    <submittedName>
        <fullName evidence="11">Uncharacterized protein</fullName>
    </submittedName>
</protein>
<dbReference type="CDD" id="cd18793">
    <property type="entry name" value="SF2_C_SNF"/>
    <property type="match status" value="1"/>
</dbReference>
<dbReference type="InterPro" id="IPR016197">
    <property type="entry name" value="Chromo-like_dom_sf"/>
</dbReference>
<dbReference type="InterPro" id="IPR000330">
    <property type="entry name" value="SNF2_N"/>
</dbReference>
<sequence>MAMMAGVPASSSRDDLLVEKIFALRTDKATGERMLHVKWKDRAHIHSSWVPTSLLESQPANKSRLQRFMRQRELEIADAEASGAAPEEGDYEYTGDELPYNAEWTVIERIIAERPSQARDTSGVEYLVKWSMLPYTACTWEHPNEIEISRARIAHFHRVNTPPRGIWRTQCDPCEGFHRPPASNWRKLEGSPLFRDGNALRPYQLEGVDWLLFSWYNRRSVLLADEMGLGKTVQSVAVLDHISRHERIRGPFIVVAPLSTLQHWQREVESWTGLNCVQYHGSAESRALIQQCEFPFFDIDADVDPAAAAALAGGKGGVIGGAKGRGKAGGAKGGGRGSVDSHLAGLYKFEVLVTTFEILHQDLDVLRRIRWRYLIVDEAHRMKNKDSALMHDLLSLDVQHCHLLTGTPLQNSTTELWSLLHFLDDKTFADLESFEREFGALTNAQQVAKLNAQIRPYLLRRQKNDVEKTLAPLEETIIWVEITLFQKKIYRAVLERNRDVLVRGTSNASVPSLINLQMELRKCCNHPFLIKGVEESETAELSRAEYLDRLVYASGKYVLLDKLLPRLRSDGHKVLIFSQMVRMLDMLEDFCKDRNYSFERLDGTIRGDARQMAIDRFSKTDVFVFLLSTRAGGLGINLTAADTCVIMDSDWNPQNDIQAMARSHRIGQKKTVKVFRLVTRNTYESQMVERANKKLGLERALNADRANDGLPGAAAAGSAVGAVGGAGRPGGPPADKAEIDLMLKQGAHDIFMDETGAAFEQFDAADIDQILESATHITHGADPTDEQASVFSKAAFVSDTSANADIDMADPEFWRKIMPELETAKDEDQAALLGMLEARKRRSVTIQREESLVTEAQRKLQKRALADQEKIHRKKLRDEAMKDAKNWPKVERVRCERALLSLGYGRWARIRKAAALEHRPIAAVCAFCRMWLYALLLPPQAGGADAAGGAGAATHAPPAAADGGADGAPAADDAADGGGSDARESPAALLGLVGAHLPAPSADELADMASLLTDSGFVDRLRRNRARLLGQLVSVRRLATSLNRCVSPLYDWQAPPLRGAPARDVAAWWTRRDDALLCVGAYVHGVRAIEQIRNDASLPFTTSLAMAGSGDDGGGVGGEGGGSGAGAADADDDDEDEGGGKDKDKARDDKEGGVPSAVLERRLKQLLDAVHEREYLIGLHEDRAALAAPPPATLLPRMPPLAAGDV</sequence>
<dbReference type="OMA" id="HEREYLI"/>
<dbReference type="SMART" id="SM00487">
    <property type="entry name" value="DEXDc"/>
    <property type="match status" value="1"/>
</dbReference>
<evidence type="ECO:0000256" key="5">
    <source>
        <dbReference type="ARBA" id="ARBA00022840"/>
    </source>
</evidence>
<keyword evidence="5" id="KW-0067">ATP-binding</keyword>
<dbReference type="PROSITE" id="PS50013">
    <property type="entry name" value="CHROMO_2"/>
    <property type="match status" value="2"/>
</dbReference>
<dbReference type="AlphaFoldDB" id="A0A8J6C5T7"/>
<reference evidence="11" key="1">
    <citation type="submission" date="2021-05" db="EMBL/GenBank/DDBJ databases">
        <title>The genome of the haptophyte Pavlova lutheri (Diacronema luteri, Pavlovales) - a model for lipid biosynthesis in eukaryotic algae.</title>
        <authorList>
            <person name="Hulatt C.J."/>
            <person name="Posewitz M.C."/>
        </authorList>
    </citation>
    <scope>NUCLEOTIDE SEQUENCE</scope>
    <source>
        <strain evidence="11">NIVA-4/92</strain>
    </source>
</reference>
<gene>
    <name evidence="11" type="ORF">KFE25_004313</name>
</gene>
<dbReference type="GO" id="GO:0005634">
    <property type="term" value="C:nucleus"/>
    <property type="evidence" value="ECO:0007669"/>
    <property type="project" value="UniProtKB-SubCell"/>
</dbReference>
<dbReference type="Proteomes" id="UP000751190">
    <property type="component" value="Unassembled WGS sequence"/>
</dbReference>
<dbReference type="InterPro" id="IPR038718">
    <property type="entry name" value="SNF2-like_sf"/>
</dbReference>
<keyword evidence="12" id="KW-1185">Reference proteome</keyword>
<evidence type="ECO:0000256" key="2">
    <source>
        <dbReference type="ARBA" id="ARBA00022737"/>
    </source>
</evidence>
<evidence type="ECO:0000256" key="1">
    <source>
        <dbReference type="ARBA" id="ARBA00004123"/>
    </source>
</evidence>
<dbReference type="GO" id="GO:0016787">
    <property type="term" value="F:hydrolase activity"/>
    <property type="evidence" value="ECO:0007669"/>
    <property type="project" value="UniProtKB-KW"/>
</dbReference>
<feature type="region of interest" description="Disordered" evidence="7">
    <location>
        <begin position="1109"/>
        <end position="1157"/>
    </location>
</feature>
<dbReference type="SUPFAM" id="SSF54160">
    <property type="entry name" value="Chromo domain-like"/>
    <property type="match status" value="2"/>
</dbReference>
<feature type="compositionally biased region" description="Basic and acidic residues" evidence="7">
    <location>
        <begin position="1138"/>
        <end position="1152"/>
    </location>
</feature>
<feature type="domain" description="Chromo" evidence="8">
    <location>
        <begin position="105"/>
        <end position="158"/>
    </location>
</feature>
<dbReference type="Gene3D" id="1.10.10.60">
    <property type="entry name" value="Homeodomain-like"/>
    <property type="match status" value="1"/>
</dbReference>
<feature type="domain" description="Helicase ATP-binding" evidence="9">
    <location>
        <begin position="212"/>
        <end position="426"/>
    </location>
</feature>
<feature type="domain" description="Chromo" evidence="8">
    <location>
        <begin position="16"/>
        <end position="80"/>
    </location>
</feature>
<evidence type="ECO:0000256" key="3">
    <source>
        <dbReference type="ARBA" id="ARBA00022741"/>
    </source>
</evidence>
<name>A0A8J6C5T7_DIALT</name>
<dbReference type="OrthoDB" id="5857104at2759"/>
<dbReference type="InterPro" id="IPR049730">
    <property type="entry name" value="SNF2/RAD54-like_C"/>
</dbReference>
<dbReference type="SMART" id="SM00298">
    <property type="entry name" value="CHROMO"/>
    <property type="match status" value="2"/>
</dbReference>